<evidence type="ECO:0000313" key="3">
    <source>
        <dbReference type="Proteomes" id="UP000199559"/>
    </source>
</evidence>
<feature type="transmembrane region" description="Helical" evidence="1">
    <location>
        <begin position="98"/>
        <end position="115"/>
    </location>
</feature>
<sequence length="157" mass="18614">MQKQRKQLIAWLFKVTQHIYTTYFKTNTPWNIKKEQLLEYSPSTFGYHLGLFLDSNGFELIPKVERHDAYHVITGYNSNEEDEIALQYLCYGNGKRSIYLFGVITIGTIILPEYWKYYLKSYRIGKSANMFYNLDYKRLLNTSISTLRGSIFVNLNY</sequence>
<keyword evidence="1" id="KW-1133">Transmembrane helix</keyword>
<keyword evidence="1" id="KW-0812">Transmembrane</keyword>
<dbReference type="InterPro" id="IPR007715">
    <property type="entry name" value="Coq4"/>
</dbReference>
<dbReference type="AlphaFoldDB" id="A0A1I3RRC5"/>
<dbReference type="STRING" id="1144750.SAMN05443431_108122"/>
<dbReference type="Proteomes" id="UP000199559">
    <property type="component" value="Unassembled WGS sequence"/>
</dbReference>
<evidence type="ECO:0000256" key="1">
    <source>
        <dbReference type="SAM" id="Phobius"/>
    </source>
</evidence>
<accession>A0A1I3RRC5</accession>
<evidence type="ECO:0000313" key="2">
    <source>
        <dbReference type="EMBL" id="SFJ49114.1"/>
    </source>
</evidence>
<gene>
    <name evidence="2" type="ORF">SAMN05443431_108122</name>
</gene>
<dbReference type="EMBL" id="FORM01000008">
    <property type="protein sequence ID" value="SFJ49114.1"/>
    <property type="molecule type" value="Genomic_DNA"/>
</dbReference>
<protein>
    <submittedName>
        <fullName evidence="2">Coenzyme Q (Ubiquinone) biosynthesis protein Coq4</fullName>
    </submittedName>
</protein>
<dbReference type="GO" id="GO:0006744">
    <property type="term" value="P:ubiquinone biosynthetic process"/>
    <property type="evidence" value="ECO:0007669"/>
    <property type="project" value="InterPro"/>
</dbReference>
<organism evidence="2 3">
    <name type="scientific">Olleya namhaensis</name>
    <dbReference type="NCBI Taxonomy" id="1144750"/>
    <lineage>
        <taxon>Bacteria</taxon>
        <taxon>Pseudomonadati</taxon>
        <taxon>Bacteroidota</taxon>
        <taxon>Flavobacteriia</taxon>
        <taxon>Flavobacteriales</taxon>
        <taxon>Flavobacteriaceae</taxon>
    </lineage>
</organism>
<keyword evidence="3" id="KW-1185">Reference proteome</keyword>
<proteinExistence type="predicted"/>
<keyword evidence="2" id="KW-0830">Ubiquinone</keyword>
<name>A0A1I3RRC5_9FLAO</name>
<reference evidence="3" key="1">
    <citation type="submission" date="2016-10" db="EMBL/GenBank/DDBJ databases">
        <authorList>
            <person name="Varghese N."/>
            <person name="Submissions S."/>
        </authorList>
    </citation>
    <scope>NUCLEOTIDE SEQUENCE [LARGE SCALE GENOMIC DNA]</scope>
    <source>
        <strain evidence="3">DSM 28881</strain>
    </source>
</reference>
<dbReference type="Pfam" id="PF05019">
    <property type="entry name" value="Coq4"/>
    <property type="match status" value="1"/>
</dbReference>
<dbReference type="RefSeq" id="WP_090841403.1">
    <property type="nucleotide sequence ID" value="NZ_FORM01000008.1"/>
</dbReference>
<keyword evidence="1" id="KW-0472">Membrane</keyword>